<dbReference type="OrthoDB" id="3734319at2"/>
<gene>
    <name evidence="1" type="ORF">SAMN05216195_110320</name>
</gene>
<protein>
    <recommendedName>
        <fullName evidence="3">Nucleotide-binding universal stress protein, UspA family</fullName>
    </recommendedName>
</protein>
<evidence type="ECO:0000313" key="2">
    <source>
        <dbReference type="Proteomes" id="UP000199028"/>
    </source>
</evidence>
<dbReference type="Gene3D" id="3.40.50.12370">
    <property type="match status" value="1"/>
</dbReference>
<sequence>MTVVVWIADDTWQDCVDAARAHSDDFLLLHVSDHDVPGAAHGAFAGLFGRGHSSRDPGTRVDDLAAGHAAQLLDAAAERLGLPCAKEARIGRVEHEVVAAAREASLLILCRDGDVSHAGPRSLGPATRFVVDHALCPVLLVWPS</sequence>
<name>A0A1H9VUK4_9PSEU</name>
<keyword evidence="2" id="KW-1185">Reference proteome</keyword>
<dbReference type="SUPFAM" id="SSF52402">
    <property type="entry name" value="Adenine nucleotide alpha hydrolases-like"/>
    <property type="match status" value="1"/>
</dbReference>
<reference evidence="2" key="1">
    <citation type="submission" date="2016-10" db="EMBL/GenBank/DDBJ databases">
        <authorList>
            <person name="Varghese N."/>
            <person name="Submissions S."/>
        </authorList>
    </citation>
    <scope>NUCLEOTIDE SEQUENCE [LARGE SCALE GENOMIC DNA]</scope>
    <source>
        <strain evidence="2">CGMCC 4.578</strain>
    </source>
</reference>
<dbReference type="EMBL" id="FOFT01000010">
    <property type="protein sequence ID" value="SES25490.1"/>
    <property type="molecule type" value="Genomic_DNA"/>
</dbReference>
<dbReference type="RefSeq" id="WP_090068542.1">
    <property type="nucleotide sequence ID" value="NZ_FOFT01000010.1"/>
</dbReference>
<proteinExistence type="predicted"/>
<organism evidence="1 2">
    <name type="scientific">Lentzea flaviverrucosa</name>
    <dbReference type="NCBI Taxonomy" id="200379"/>
    <lineage>
        <taxon>Bacteria</taxon>
        <taxon>Bacillati</taxon>
        <taxon>Actinomycetota</taxon>
        <taxon>Actinomycetes</taxon>
        <taxon>Pseudonocardiales</taxon>
        <taxon>Pseudonocardiaceae</taxon>
        <taxon>Lentzea</taxon>
    </lineage>
</organism>
<evidence type="ECO:0008006" key="3">
    <source>
        <dbReference type="Google" id="ProtNLM"/>
    </source>
</evidence>
<accession>A0A1H9VUK4</accession>
<evidence type="ECO:0000313" key="1">
    <source>
        <dbReference type="EMBL" id="SES25490.1"/>
    </source>
</evidence>
<dbReference type="AlphaFoldDB" id="A0A1H9VUK4"/>
<dbReference type="Proteomes" id="UP000199028">
    <property type="component" value="Unassembled WGS sequence"/>
</dbReference>